<reference evidence="2" key="2">
    <citation type="submission" date="2020-09" db="EMBL/GenBank/DDBJ databases">
        <authorList>
            <person name="Sun Q."/>
            <person name="Kim S."/>
        </authorList>
    </citation>
    <scope>NUCLEOTIDE SEQUENCE</scope>
    <source>
        <strain evidence="2">KCTC 32020</strain>
    </source>
</reference>
<dbReference type="AlphaFoldDB" id="A0A919DGQ8"/>
<accession>A0A919DGQ8</accession>
<dbReference type="Pfam" id="PF26363">
    <property type="entry name" value="Phospholipase-like"/>
    <property type="match status" value="1"/>
</dbReference>
<keyword evidence="3" id="KW-1185">Reference proteome</keyword>
<dbReference type="EMBL" id="BNCF01000015">
    <property type="protein sequence ID" value="GHE40911.1"/>
    <property type="molecule type" value="Genomic_DNA"/>
</dbReference>
<evidence type="ECO:0000256" key="1">
    <source>
        <dbReference type="SAM" id="MobiDB-lite"/>
    </source>
</evidence>
<feature type="region of interest" description="Disordered" evidence="1">
    <location>
        <begin position="652"/>
        <end position="675"/>
    </location>
</feature>
<gene>
    <name evidence="2" type="ORF">GCM10007167_23540</name>
</gene>
<dbReference type="Proteomes" id="UP000636453">
    <property type="component" value="Unassembled WGS sequence"/>
</dbReference>
<comment type="caution">
    <text evidence="2">The sequence shown here is derived from an EMBL/GenBank/DDBJ whole genome shotgun (WGS) entry which is preliminary data.</text>
</comment>
<reference evidence="2" key="1">
    <citation type="journal article" date="2014" name="Int. J. Syst. Evol. Microbiol.">
        <title>Complete genome sequence of Corynebacterium casei LMG S-19264T (=DSM 44701T), isolated from a smear-ripened cheese.</title>
        <authorList>
            <consortium name="US DOE Joint Genome Institute (JGI-PGF)"/>
            <person name="Walter F."/>
            <person name="Albersmeier A."/>
            <person name="Kalinowski J."/>
            <person name="Ruckert C."/>
        </authorList>
    </citation>
    <scope>NUCLEOTIDE SEQUENCE</scope>
    <source>
        <strain evidence="2">KCTC 32020</strain>
    </source>
</reference>
<name>A0A919DGQ8_9GAMM</name>
<sequence>MLTEKELVARQTLLRQLRASGEPEALRRADALQALYHDQQMALLATDVYAAAMGTAAPPEERQPPVGWIRASENLDVLRQYAPGLAGISDSKLRAYLKPDDSGFRAEIYLPDPAILGPGHKPVIAIKGSTGLIQLADGSLRETAAEDFLANNFPQSIGLRSDYYDRAMRLAFELDRVGLDAEYAGHSLGGGMASAMSAVTGRRATTFNAAGLHPGTPRRFARENGVPVYTDLQRRVSAYQVEGELLNDGLQNPMGRLDAYRRAQVAGVLRETAHLLRELPEGRALLQRALSDQVPRQARPSVQAFVDRLALGDVDALLRELPLAAGTAKPLDAWTFREDRLVEREHRPSLAEVGVLARPVLDIAQGAALGAHLGKRAAQVQAAAWQRTADGVDAGGDVLEVAGRARGEAAAARVRAAGALGKVAVALGGETLARQREAAGRIESWFEEWQGRAQAAAANGGADLLRRLGRSSLVPEGVRDWAERKAVSWERVGRDALREHAREAAESRRDAAEDARAVRAAAADAIVTLERVTVTAAGEERERPVRAGEQADATLDRAARGLRAGASRLPTAGAAAGAALAGGIGAASKANPIDGLSLSGLARHAGPSGAEALDRHGMAATVLPSLQRQVQAAEDAARSWLRARGLPSPAIDEASARAPSAPAPHATPAPSLDHSTLPARDRALFERIRAQVPATLSDDTVAAAVLAARRSGIEHAGQFERATVVGDRLWVVGTVPGFRAAVDLDTPPPPAHESARALQALAQESSTVPAQAQQAARMVLH</sequence>
<organism evidence="2 3">
    <name type="scientific">Vulcaniibacterium thermophilum</name>
    <dbReference type="NCBI Taxonomy" id="1169913"/>
    <lineage>
        <taxon>Bacteria</taxon>
        <taxon>Pseudomonadati</taxon>
        <taxon>Pseudomonadota</taxon>
        <taxon>Gammaproteobacteria</taxon>
        <taxon>Lysobacterales</taxon>
        <taxon>Lysobacteraceae</taxon>
        <taxon>Vulcaniibacterium</taxon>
    </lineage>
</organism>
<protein>
    <submittedName>
        <fullName evidence="2">Phospholipase A(1)</fullName>
    </submittedName>
</protein>
<dbReference type="RefSeq" id="WP_146473649.1">
    <property type="nucleotide sequence ID" value="NZ_BNCF01000015.1"/>
</dbReference>
<evidence type="ECO:0000313" key="3">
    <source>
        <dbReference type="Proteomes" id="UP000636453"/>
    </source>
</evidence>
<evidence type="ECO:0000313" key="2">
    <source>
        <dbReference type="EMBL" id="GHE40911.1"/>
    </source>
</evidence>
<proteinExistence type="predicted"/>
<dbReference type="OrthoDB" id="9807902at2"/>